<reference evidence="5" key="1">
    <citation type="submission" date="2015-02" db="EMBL/GenBank/DDBJ databases">
        <title>Genome sequencing for Strongylocentrotus purpuratus.</title>
        <authorList>
            <person name="Murali S."/>
            <person name="Liu Y."/>
            <person name="Vee V."/>
            <person name="English A."/>
            <person name="Wang M."/>
            <person name="Skinner E."/>
            <person name="Han Y."/>
            <person name="Muzny D.M."/>
            <person name="Worley K.C."/>
            <person name="Gibbs R.A."/>
        </authorList>
    </citation>
    <scope>NUCLEOTIDE SEQUENCE</scope>
</reference>
<evidence type="ECO:0000259" key="3">
    <source>
        <dbReference type="PROSITE" id="PS50011"/>
    </source>
</evidence>
<dbReference type="SUPFAM" id="SSF56112">
    <property type="entry name" value="Protein kinase-like (PK-like)"/>
    <property type="match status" value="1"/>
</dbReference>
<dbReference type="OrthoDB" id="6097776at2759"/>
<dbReference type="PANTHER" id="PTHR24345">
    <property type="entry name" value="SERINE/THREONINE-PROTEIN KINASE PLK"/>
    <property type="match status" value="1"/>
</dbReference>
<dbReference type="InterPro" id="IPR000719">
    <property type="entry name" value="Prot_kinase_dom"/>
</dbReference>
<dbReference type="Proteomes" id="UP000007110">
    <property type="component" value="Unassembled WGS sequence"/>
</dbReference>
<feature type="coiled-coil region" evidence="1">
    <location>
        <begin position="121"/>
        <end position="156"/>
    </location>
</feature>
<keyword evidence="1" id="KW-0175">Coiled coil</keyword>
<dbReference type="Gene3D" id="1.10.510.10">
    <property type="entry name" value="Transferase(Phosphotransferase) domain 1"/>
    <property type="match status" value="1"/>
</dbReference>
<dbReference type="Pfam" id="PF00069">
    <property type="entry name" value="Pkinase"/>
    <property type="match status" value="1"/>
</dbReference>
<dbReference type="GO" id="GO:0000922">
    <property type="term" value="C:spindle pole"/>
    <property type="evidence" value="ECO:0000318"/>
    <property type="project" value="GO_Central"/>
</dbReference>
<name>A0A7M7PLQ8_STRPU</name>
<dbReference type="GO" id="GO:0005813">
    <property type="term" value="C:centrosome"/>
    <property type="evidence" value="ECO:0000318"/>
    <property type="project" value="GO_Central"/>
</dbReference>
<dbReference type="GO" id="GO:0007052">
    <property type="term" value="P:mitotic spindle organization"/>
    <property type="evidence" value="ECO:0000318"/>
    <property type="project" value="GO_Central"/>
</dbReference>
<feature type="domain" description="Protein kinase" evidence="3">
    <location>
        <begin position="516"/>
        <end position="803"/>
    </location>
</feature>
<dbReference type="GO" id="GO:0005524">
    <property type="term" value="F:ATP binding"/>
    <property type="evidence" value="ECO:0007669"/>
    <property type="project" value="InterPro"/>
</dbReference>
<dbReference type="GeneID" id="105438771"/>
<dbReference type="CDD" id="cd00180">
    <property type="entry name" value="PKc"/>
    <property type="match status" value="1"/>
</dbReference>
<dbReference type="InterPro" id="IPR011009">
    <property type="entry name" value="Kinase-like_dom_sf"/>
</dbReference>
<dbReference type="EnsemblMetazoa" id="XM_030996780">
    <property type="protein sequence ID" value="XP_030852640"/>
    <property type="gene ID" value="LOC105438771"/>
</dbReference>
<dbReference type="GO" id="GO:0004674">
    <property type="term" value="F:protein serine/threonine kinase activity"/>
    <property type="evidence" value="ECO:0000318"/>
    <property type="project" value="GO_Central"/>
</dbReference>
<feature type="region of interest" description="Disordered" evidence="2">
    <location>
        <begin position="46"/>
        <end position="91"/>
    </location>
</feature>
<feature type="compositionally biased region" description="Polar residues" evidence="2">
    <location>
        <begin position="12"/>
        <end position="21"/>
    </location>
</feature>
<proteinExistence type="predicted"/>
<organism evidence="4 5">
    <name type="scientific">Strongylocentrotus purpuratus</name>
    <name type="common">Purple sea urchin</name>
    <dbReference type="NCBI Taxonomy" id="7668"/>
    <lineage>
        <taxon>Eukaryota</taxon>
        <taxon>Metazoa</taxon>
        <taxon>Echinodermata</taxon>
        <taxon>Eleutherozoa</taxon>
        <taxon>Echinozoa</taxon>
        <taxon>Echinoidea</taxon>
        <taxon>Euechinoidea</taxon>
        <taxon>Echinacea</taxon>
        <taxon>Camarodonta</taxon>
        <taxon>Echinidea</taxon>
        <taxon>Strongylocentrotidae</taxon>
        <taxon>Strongylocentrotus</taxon>
    </lineage>
</organism>
<feature type="compositionally biased region" description="Basic and acidic residues" evidence="2">
    <location>
        <begin position="1"/>
        <end position="11"/>
    </location>
</feature>
<dbReference type="PROSITE" id="PS50011">
    <property type="entry name" value="PROTEIN_KINASE_DOM"/>
    <property type="match status" value="1"/>
</dbReference>
<evidence type="ECO:0000256" key="2">
    <source>
        <dbReference type="SAM" id="MobiDB-lite"/>
    </source>
</evidence>
<evidence type="ECO:0000256" key="1">
    <source>
        <dbReference type="SAM" id="Coils"/>
    </source>
</evidence>
<dbReference type="InterPro" id="IPR008271">
    <property type="entry name" value="Ser/Thr_kinase_AS"/>
</dbReference>
<dbReference type="OMA" id="EAMICEY"/>
<dbReference type="GO" id="GO:0005737">
    <property type="term" value="C:cytoplasm"/>
    <property type="evidence" value="ECO:0000318"/>
    <property type="project" value="GO_Central"/>
</dbReference>
<dbReference type="AlphaFoldDB" id="A0A7M7PLQ8"/>
<dbReference type="PANTHER" id="PTHR24345:SF93">
    <property type="entry name" value="SERINE_THREONINE-PROTEIN KINASE PLK1"/>
    <property type="match status" value="1"/>
</dbReference>
<dbReference type="InParanoid" id="A0A7M7PLQ8"/>
<dbReference type="GO" id="GO:0000776">
    <property type="term" value="C:kinetochore"/>
    <property type="evidence" value="ECO:0000318"/>
    <property type="project" value="GO_Central"/>
</dbReference>
<feature type="coiled-coil region" evidence="1">
    <location>
        <begin position="395"/>
        <end position="436"/>
    </location>
</feature>
<accession>A0A7M7PLQ8</accession>
<protein>
    <recommendedName>
        <fullName evidence="3">Protein kinase domain-containing protein</fullName>
    </recommendedName>
</protein>
<sequence length="803" mass="93684">MEQLHQMKKENQTISSDLNTASREKGSAFEELEAFLSEVRSITGLSQSISPADSAEKLREEWNKRENPSQKQGDEEIKKEDKSLQVEIGDNGDASDQLQKLLIEVRSIAGLSKNVSPEDSAEKLRKAWEDQEKVFKKLQEREKKKEKNTLEEVAGKNNERFQKLLSEVQSIVGLPEDVSPEDSAEKLQEAWKKHEKRYLKAQTCNEKKKDLVAKIKLLTESIEDLVQAEPGKLTIEDLIEKLREKDMKYALKFDNLVTELEEHQKDQKTSKKDKIEKIRDICRKIAKEMDIKFKTKTKIPEFLALFRSKLDKQEACLTSLEKKITKKDKQIEELASSLEQMMEELEQPTISSKDKKKKKKKKKLFRMIINKFVHKQTSDEKLKEIEDQADTIRGLRVIQEEKYKQEHEIRALNREIKEFEVAVTNLKRELEERDDTILEVKFSLEQETDITHQLHDVIRSFEERKPLSPRDVPRHYDRTLMDLLVVDELKDRCCFETLDIQHDLKPYDEEKTDPDRYPLSFLSKGTFGEISLARLVSNNKCVVVKKPLLPWRLTSSCKEMETKANTLRSRKEAMIHDLLERNSLFPRLVGVLNLSNQTCIVLEFIGDAKEGVDRTLFSVVKQRDKDFPMIKKQDVLRIADDIVTATYALHEEKLLHNDIKSNNILLERRDGLWRGILIDFGQASTMYFPIRKDCNEFTKGMYQKGEMYNNIAPEVIMRGRPTSILSDIYSIGMVFRMMGKDCNIRPLKDLGDECCRNNPARRIQTTKDIFSKLRDIEYDYLGVMRPKHKVPYIGQEDVPYLPY</sequence>
<dbReference type="FunFam" id="1.10.510.10:FF:001632">
    <property type="entry name" value="Uncharacterized protein"/>
    <property type="match status" value="1"/>
</dbReference>
<feature type="region of interest" description="Disordered" evidence="2">
    <location>
        <begin position="1"/>
        <end position="25"/>
    </location>
</feature>
<dbReference type="SMART" id="SM00220">
    <property type="entry name" value="S_TKc"/>
    <property type="match status" value="1"/>
</dbReference>
<dbReference type="RefSeq" id="XP_030852640.1">
    <property type="nucleotide sequence ID" value="XM_030996780.1"/>
</dbReference>
<reference evidence="4" key="2">
    <citation type="submission" date="2021-01" db="UniProtKB">
        <authorList>
            <consortium name="EnsemblMetazoa"/>
        </authorList>
    </citation>
    <scope>IDENTIFICATION</scope>
</reference>
<evidence type="ECO:0000313" key="5">
    <source>
        <dbReference type="Proteomes" id="UP000007110"/>
    </source>
</evidence>
<evidence type="ECO:0000313" key="4">
    <source>
        <dbReference type="EnsemblMetazoa" id="XP_030852640"/>
    </source>
</evidence>
<keyword evidence="5" id="KW-1185">Reference proteome</keyword>
<feature type="coiled-coil region" evidence="1">
    <location>
        <begin position="317"/>
        <end position="344"/>
    </location>
</feature>
<dbReference type="PROSITE" id="PS00108">
    <property type="entry name" value="PROTEIN_KINASE_ST"/>
    <property type="match status" value="1"/>
</dbReference>
<dbReference type="KEGG" id="spu:105438771"/>
<feature type="compositionally biased region" description="Basic and acidic residues" evidence="2">
    <location>
        <begin position="54"/>
        <end position="84"/>
    </location>
</feature>
<dbReference type="GO" id="GO:0005634">
    <property type="term" value="C:nucleus"/>
    <property type="evidence" value="ECO:0000318"/>
    <property type="project" value="GO_Central"/>
</dbReference>